<dbReference type="InterPro" id="IPR036389">
    <property type="entry name" value="RNase_III_sf"/>
</dbReference>
<evidence type="ECO:0000313" key="6">
    <source>
        <dbReference type="EMBL" id="PFH49820.1"/>
    </source>
</evidence>
<feature type="domain" description="DRBM" evidence="4">
    <location>
        <begin position="314"/>
        <end position="367"/>
    </location>
</feature>
<dbReference type="OrthoDB" id="3353871at2759"/>
<evidence type="ECO:0000256" key="2">
    <source>
        <dbReference type="PROSITE-ProRule" id="PRU00266"/>
    </source>
</evidence>
<sequence length="367" mass="40277">MVIIHDIDLPELPSLDSNRVIPPYHPQAPDDSANIEASRLAFLGEKVIELAIANHWYDKYPSLSEDELREKAQHSLDEKRLTECLHGYKLAAKLAHAGPPQELTTEDCRLFLNAYAGAVFLHDGYDIVQNWISKLIDPSGGLIDQPEGSLSSPSFSQPVPRATPPPLSLSPSPSREREEADPPSYSPPGIETHDAYSYVTLAIFNETATKRGHTVTWSAMSSGEAHRPDWTVGCHVDNEEKGRGIASNQKVAKEQAAREAWRNMGWSLPSPTVAQHTSPVLQHQIIPFMVGGSLSSSSFVTVSLFNTTAAQRRFVVVWETQSSGSPHMPTWTADCLVNGVRKGQGVGKNTKEAKLLAAQKAWEAMGW</sequence>
<dbReference type="Pfam" id="PF00035">
    <property type="entry name" value="dsrm"/>
    <property type="match status" value="2"/>
</dbReference>
<evidence type="ECO:0008006" key="8">
    <source>
        <dbReference type="Google" id="ProtNLM"/>
    </source>
</evidence>
<dbReference type="InterPro" id="IPR051247">
    <property type="entry name" value="RLC_Component"/>
</dbReference>
<protein>
    <recommendedName>
        <fullName evidence="8">DRBM domain-containing protein</fullName>
    </recommendedName>
</protein>
<dbReference type="InterPro" id="IPR000999">
    <property type="entry name" value="RNase_III_dom"/>
</dbReference>
<dbReference type="GO" id="GO:0006396">
    <property type="term" value="P:RNA processing"/>
    <property type="evidence" value="ECO:0007669"/>
    <property type="project" value="InterPro"/>
</dbReference>
<reference evidence="6 7" key="1">
    <citation type="submission" date="2014-02" db="EMBL/GenBank/DDBJ databases">
        <title>Transposable element dynamics among asymbiotic and ectomycorrhizal Amanita fungi.</title>
        <authorList>
            <consortium name="DOE Joint Genome Institute"/>
            <person name="Hess J."/>
            <person name="Skrede I."/>
            <person name="Wolfe B."/>
            <person name="LaButti K."/>
            <person name="Ohm R.A."/>
            <person name="Grigoriev I.V."/>
            <person name="Pringle A."/>
        </authorList>
    </citation>
    <scope>NUCLEOTIDE SEQUENCE [LARGE SCALE GENOMIC DNA]</scope>
    <source>
        <strain evidence="6 7">SKay4041</strain>
    </source>
</reference>
<gene>
    <name evidence="6" type="ORF">AMATHDRAFT_62471</name>
</gene>
<dbReference type="InterPro" id="IPR014720">
    <property type="entry name" value="dsRBD_dom"/>
</dbReference>
<evidence type="ECO:0000259" key="4">
    <source>
        <dbReference type="PROSITE" id="PS50137"/>
    </source>
</evidence>
<dbReference type="CDD" id="cd00048">
    <property type="entry name" value="DSRM_SF"/>
    <property type="match status" value="1"/>
</dbReference>
<accession>A0A2A9NQ26</accession>
<evidence type="ECO:0000256" key="1">
    <source>
        <dbReference type="ARBA" id="ARBA00022884"/>
    </source>
</evidence>
<dbReference type="PROSITE" id="PS50142">
    <property type="entry name" value="RNASE_3_2"/>
    <property type="match status" value="1"/>
</dbReference>
<feature type="domain" description="RNase III" evidence="5">
    <location>
        <begin position="25"/>
        <end position="124"/>
    </location>
</feature>
<evidence type="ECO:0000256" key="3">
    <source>
        <dbReference type="SAM" id="MobiDB-lite"/>
    </source>
</evidence>
<feature type="compositionally biased region" description="Polar residues" evidence="3">
    <location>
        <begin position="148"/>
        <end position="157"/>
    </location>
</feature>
<evidence type="ECO:0000313" key="7">
    <source>
        <dbReference type="Proteomes" id="UP000242287"/>
    </source>
</evidence>
<evidence type="ECO:0000259" key="5">
    <source>
        <dbReference type="PROSITE" id="PS50142"/>
    </source>
</evidence>
<dbReference type="STRING" id="703135.A0A2A9NQ26"/>
<dbReference type="PANTHER" id="PTHR46205">
    <property type="entry name" value="LOQUACIOUS, ISOFORM B"/>
    <property type="match status" value="1"/>
</dbReference>
<dbReference type="SUPFAM" id="SSF54768">
    <property type="entry name" value="dsRNA-binding domain-like"/>
    <property type="match status" value="2"/>
</dbReference>
<dbReference type="SUPFAM" id="SSF69065">
    <property type="entry name" value="RNase III domain-like"/>
    <property type="match status" value="1"/>
</dbReference>
<name>A0A2A9NQ26_9AGAR</name>
<dbReference type="PANTHER" id="PTHR46205:SF3">
    <property type="entry name" value="LOQUACIOUS, ISOFORM B"/>
    <property type="match status" value="1"/>
</dbReference>
<proteinExistence type="predicted"/>
<dbReference type="CDD" id="cd00593">
    <property type="entry name" value="RIBOc"/>
    <property type="match status" value="1"/>
</dbReference>
<organism evidence="6 7">
    <name type="scientific">Amanita thiersii Skay4041</name>
    <dbReference type="NCBI Taxonomy" id="703135"/>
    <lineage>
        <taxon>Eukaryota</taxon>
        <taxon>Fungi</taxon>
        <taxon>Dikarya</taxon>
        <taxon>Basidiomycota</taxon>
        <taxon>Agaricomycotina</taxon>
        <taxon>Agaricomycetes</taxon>
        <taxon>Agaricomycetidae</taxon>
        <taxon>Agaricales</taxon>
        <taxon>Pluteineae</taxon>
        <taxon>Amanitaceae</taxon>
        <taxon>Amanita</taxon>
    </lineage>
</organism>
<dbReference type="Pfam" id="PF00636">
    <property type="entry name" value="Ribonuclease_3"/>
    <property type="match status" value="1"/>
</dbReference>
<keyword evidence="1 2" id="KW-0694">RNA-binding</keyword>
<dbReference type="EMBL" id="KZ302019">
    <property type="protein sequence ID" value="PFH49820.1"/>
    <property type="molecule type" value="Genomic_DNA"/>
</dbReference>
<dbReference type="SMART" id="SM00358">
    <property type="entry name" value="DSRM"/>
    <property type="match status" value="2"/>
</dbReference>
<dbReference type="Gene3D" id="3.30.160.20">
    <property type="match status" value="2"/>
</dbReference>
<feature type="region of interest" description="Disordered" evidence="3">
    <location>
        <begin position="143"/>
        <end position="190"/>
    </location>
</feature>
<dbReference type="Gene3D" id="1.10.1520.10">
    <property type="entry name" value="Ribonuclease III domain"/>
    <property type="match status" value="1"/>
</dbReference>
<dbReference type="GO" id="GO:0003723">
    <property type="term" value="F:RNA binding"/>
    <property type="evidence" value="ECO:0007669"/>
    <property type="project" value="UniProtKB-UniRule"/>
</dbReference>
<feature type="domain" description="DRBM" evidence="4">
    <location>
        <begin position="199"/>
        <end position="266"/>
    </location>
</feature>
<dbReference type="PROSITE" id="PS50137">
    <property type="entry name" value="DS_RBD"/>
    <property type="match status" value="2"/>
</dbReference>
<dbReference type="AlphaFoldDB" id="A0A2A9NQ26"/>
<dbReference type="Proteomes" id="UP000242287">
    <property type="component" value="Unassembled WGS sequence"/>
</dbReference>
<keyword evidence="7" id="KW-1185">Reference proteome</keyword>
<dbReference type="GO" id="GO:0004525">
    <property type="term" value="F:ribonuclease III activity"/>
    <property type="evidence" value="ECO:0007669"/>
    <property type="project" value="InterPro"/>
</dbReference>